<keyword evidence="3 5" id="KW-1133">Transmembrane helix</keyword>
<evidence type="ECO:0000256" key="3">
    <source>
        <dbReference type="ARBA" id="ARBA00022989"/>
    </source>
</evidence>
<reference evidence="7" key="1">
    <citation type="submission" date="2016-10" db="EMBL/GenBank/DDBJ databases">
        <authorList>
            <person name="Varghese N."/>
            <person name="Submissions S."/>
        </authorList>
    </citation>
    <scope>NUCLEOTIDE SEQUENCE [LARGE SCALE GENOMIC DNA]</scope>
    <source>
        <strain evidence="7">DSM 26348</strain>
    </source>
</reference>
<dbReference type="AlphaFoldDB" id="A0A1I3LNV7"/>
<dbReference type="GO" id="GO:0016020">
    <property type="term" value="C:membrane"/>
    <property type="evidence" value="ECO:0007669"/>
    <property type="project" value="UniProtKB-SubCell"/>
</dbReference>
<evidence type="ECO:0000256" key="1">
    <source>
        <dbReference type="ARBA" id="ARBA00004141"/>
    </source>
</evidence>
<sequence>MPNENPSDPVTNPTTANPNPAWMVWTGRVLSVLPALMLLMSAAMKFMQPPEVVKGFEQFGLPLNLAFGLGVLEVACTLLYLIPQTAILGAILLTGYLGGAICTHLRVGDSFIPPLVIGVVIWLGLFLRDHRLRALIPFRRLK</sequence>
<dbReference type="Pfam" id="PF13564">
    <property type="entry name" value="DoxX_2"/>
    <property type="match status" value="1"/>
</dbReference>
<evidence type="ECO:0000256" key="2">
    <source>
        <dbReference type="ARBA" id="ARBA00022692"/>
    </source>
</evidence>
<comment type="subcellular location">
    <subcellularLocation>
        <location evidence="1">Membrane</location>
        <topology evidence="1">Multi-pass membrane protein</topology>
    </subcellularLocation>
</comment>
<name>A0A1I3LNV7_9PLAN</name>
<organism evidence="6 7">
    <name type="scientific">Planctomicrobium piriforme</name>
    <dbReference type="NCBI Taxonomy" id="1576369"/>
    <lineage>
        <taxon>Bacteria</taxon>
        <taxon>Pseudomonadati</taxon>
        <taxon>Planctomycetota</taxon>
        <taxon>Planctomycetia</taxon>
        <taxon>Planctomycetales</taxon>
        <taxon>Planctomycetaceae</taxon>
        <taxon>Planctomicrobium</taxon>
    </lineage>
</organism>
<feature type="transmembrane region" description="Helical" evidence="5">
    <location>
        <begin position="20"/>
        <end position="44"/>
    </location>
</feature>
<evidence type="ECO:0000256" key="4">
    <source>
        <dbReference type="ARBA" id="ARBA00023136"/>
    </source>
</evidence>
<evidence type="ECO:0000256" key="5">
    <source>
        <dbReference type="SAM" id="Phobius"/>
    </source>
</evidence>
<keyword evidence="2 5" id="KW-0812">Transmembrane</keyword>
<accession>A0A1I3LNV7</accession>
<feature type="transmembrane region" description="Helical" evidence="5">
    <location>
        <begin position="110"/>
        <end position="127"/>
    </location>
</feature>
<dbReference type="RefSeq" id="WP_245764646.1">
    <property type="nucleotide sequence ID" value="NZ_FOQD01000013.1"/>
</dbReference>
<feature type="transmembrane region" description="Helical" evidence="5">
    <location>
        <begin position="65"/>
        <end position="98"/>
    </location>
</feature>
<gene>
    <name evidence="6" type="ORF">SAMN05421753_11321</name>
</gene>
<evidence type="ECO:0000313" key="7">
    <source>
        <dbReference type="Proteomes" id="UP000199518"/>
    </source>
</evidence>
<proteinExistence type="predicted"/>
<evidence type="ECO:0000313" key="6">
    <source>
        <dbReference type="EMBL" id="SFI86397.1"/>
    </source>
</evidence>
<dbReference type="EMBL" id="FOQD01000013">
    <property type="protein sequence ID" value="SFI86397.1"/>
    <property type="molecule type" value="Genomic_DNA"/>
</dbReference>
<protein>
    <submittedName>
        <fullName evidence="6">DoxX-like family protein</fullName>
    </submittedName>
</protein>
<keyword evidence="7" id="KW-1185">Reference proteome</keyword>
<dbReference type="STRING" id="1576369.SAMN05421753_11321"/>
<keyword evidence="4 5" id="KW-0472">Membrane</keyword>
<dbReference type="InterPro" id="IPR032808">
    <property type="entry name" value="DoxX"/>
</dbReference>
<dbReference type="Proteomes" id="UP000199518">
    <property type="component" value="Unassembled WGS sequence"/>
</dbReference>